<feature type="compositionally biased region" description="Polar residues" evidence="2">
    <location>
        <begin position="745"/>
        <end position="781"/>
    </location>
</feature>
<feature type="region of interest" description="Disordered" evidence="2">
    <location>
        <begin position="1"/>
        <end position="73"/>
    </location>
</feature>
<dbReference type="Ensembl" id="ENSCVAT00000003372.1">
    <property type="protein sequence ID" value="ENSCVAP00000007400.1"/>
    <property type="gene ID" value="ENSCVAG00000009058.1"/>
</dbReference>
<feature type="compositionally biased region" description="Basic and acidic residues" evidence="2">
    <location>
        <begin position="108"/>
        <end position="129"/>
    </location>
</feature>
<feature type="region of interest" description="Disordered" evidence="2">
    <location>
        <begin position="517"/>
        <end position="658"/>
    </location>
</feature>
<dbReference type="OrthoDB" id="278430at2759"/>
<dbReference type="Pfam" id="PF12752">
    <property type="entry name" value="SUZ"/>
    <property type="match status" value="1"/>
</dbReference>
<keyword evidence="1" id="KW-0597">Phosphoprotein</keyword>
<name>A0A3Q2FPF5_CYPVA</name>
<feature type="domain" description="R3H" evidence="3">
    <location>
        <begin position="167"/>
        <end position="230"/>
    </location>
</feature>
<feature type="compositionally biased region" description="Low complexity" evidence="2">
    <location>
        <begin position="412"/>
        <end position="421"/>
    </location>
</feature>
<feature type="compositionally biased region" description="Low complexity" evidence="2">
    <location>
        <begin position="342"/>
        <end position="353"/>
    </location>
</feature>
<dbReference type="Gene3D" id="3.30.1370.50">
    <property type="entry name" value="R3H-like domain"/>
    <property type="match status" value="1"/>
</dbReference>
<dbReference type="PANTHER" id="PTHR15672:SF13">
    <property type="entry name" value="R3H DOMAIN-CONTAINING PROTEIN 2"/>
    <property type="match status" value="1"/>
</dbReference>
<dbReference type="InterPro" id="IPR024771">
    <property type="entry name" value="SUZ"/>
</dbReference>
<sequence>MSLSLTTDIQPEGESGLQIEPCSRGKSSPQPQGTKDGTGEAPEPDDNSSQDAQQKRATNHSHGRKRAKSNAKMKLVRSLAVCEESSGPFPNDGPPESEIIQLHISCPSDKEEEKSSKDEYENEEKEKKDKTPRKMLSRDSSQEYTDSTGIDVHEFLVNTLKNNPRDRMMLLKLEQDILEFINDNNNQYKKFPQMTSYHRMLLHRVAAYFGMDHNVDQTGKAVIINKTGNTRIPEQRFSEHIKDERNMDFQKKFILKRDDASMDKDDNQIRVPLQDGRRSKSIEEREEEYQRVRDRIFAREVSFFLQSSQNGYINDNRFPTEGYCSSSQKRRQIFRGNRESSSRASSSRQSSTDSDMKCLDPRPWSSTDSDSSNRTLRPPVTKASSFSGISILTRGDSLGSNKGSQGSGKGSRSGLPLVSPDVCPPPSVSQSSRSLLPCPSQPPQQPQGPAPPQTALLPTPQQHPMGNHMIAQPVASLQPSQPVSYSSPSCPQVLLPVSPPQQYTMGDELTTQFTQMTLSRQGSSENPEPPTMYPPPPTVLSQHPQHQPSYIMATTGQPLPPPSGYQPPTGHAHPPPPPPPPSQPVIQAPPPPQGYIQPPPPQQIQVSYYPAGQYPNSGQQYRVSQPISHQVSYQPQRTQPMPPPSQQSGLQTMMPSQQPSYQNMMGVQQSPNPGLLNSQRTGIGAQMQSIMVQYPQMPSYQVPVANENQQVVQQQYQQQVMVPVSQSVQGPMPVYYSVITPTQQNSTSPSVGYLQPPSSEQFQITQSPSPCNPQPLQQQYSGVAPPGPGVMVMQLSVPNGPQPSQNPPLVQWNPCKYYSIEQRASKPGDLYKPDNTPQASTQLTSPLASPTQSPTPSPSGSVNSVCPGLGPLPLISQFPRPGGPAQGDGRYSLLGQPLQYSLCPPPLMHGQSSYNSHQSQGVIKHGTRGKKQTLKSASTDLGTTDVVVSRVLEVTDLPEGISRPEAEKLFNQLSMCGAKIQWLKEPQGGRGVAGGCGPCAGASSMSGVGMGAGGGKGDGHDPAHHYTVVAVFPTTMAAQSASFKLNNSGASLFKLRAAKKNYDLRVLERASSQ</sequence>
<dbReference type="RefSeq" id="XP_015258432.1">
    <property type="nucleotide sequence ID" value="XM_015402946.1"/>
</dbReference>
<feature type="compositionally biased region" description="Pro residues" evidence="2">
    <location>
        <begin position="573"/>
        <end position="602"/>
    </location>
</feature>
<feature type="compositionally biased region" description="Polar residues" evidence="2">
    <location>
        <begin position="646"/>
        <end position="658"/>
    </location>
</feature>
<feature type="domain" description="SUZ" evidence="4">
    <location>
        <begin position="231"/>
        <end position="301"/>
    </location>
</feature>
<evidence type="ECO:0000259" key="4">
    <source>
        <dbReference type="PROSITE" id="PS51673"/>
    </source>
</evidence>
<proteinExistence type="predicted"/>
<feature type="region of interest" description="Disordered" evidence="2">
    <location>
        <begin position="315"/>
        <end position="467"/>
    </location>
</feature>
<feature type="compositionally biased region" description="Polar residues" evidence="2">
    <location>
        <begin position="614"/>
        <end position="639"/>
    </location>
</feature>
<dbReference type="GeneID" id="107103273"/>
<dbReference type="InterPro" id="IPR051937">
    <property type="entry name" value="R3H_domain_containing"/>
</dbReference>
<evidence type="ECO:0000256" key="1">
    <source>
        <dbReference type="ARBA" id="ARBA00022553"/>
    </source>
</evidence>
<accession>A0A3Q2FPF5</accession>
<feature type="compositionally biased region" description="Pro residues" evidence="2">
    <location>
        <begin position="527"/>
        <end position="538"/>
    </location>
</feature>
<dbReference type="GO" id="GO:0003676">
    <property type="term" value="F:nucleic acid binding"/>
    <property type="evidence" value="ECO:0007669"/>
    <property type="project" value="UniProtKB-UniRule"/>
</dbReference>
<evidence type="ECO:0000259" key="3">
    <source>
        <dbReference type="PROSITE" id="PS51061"/>
    </source>
</evidence>
<dbReference type="InterPro" id="IPR001374">
    <property type="entry name" value="R3H_dom"/>
</dbReference>
<organism evidence="5 6">
    <name type="scientific">Cyprinodon variegatus</name>
    <name type="common">Sheepshead minnow</name>
    <dbReference type="NCBI Taxonomy" id="28743"/>
    <lineage>
        <taxon>Eukaryota</taxon>
        <taxon>Metazoa</taxon>
        <taxon>Chordata</taxon>
        <taxon>Craniata</taxon>
        <taxon>Vertebrata</taxon>
        <taxon>Euteleostomi</taxon>
        <taxon>Actinopterygii</taxon>
        <taxon>Neopterygii</taxon>
        <taxon>Teleostei</taxon>
        <taxon>Neoteleostei</taxon>
        <taxon>Acanthomorphata</taxon>
        <taxon>Ovalentaria</taxon>
        <taxon>Atherinomorphae</taxon>
        <taxon>Cyprinodontiformes</taxon>
        <taxon>Cyprinodontidae</taxon>
        <taxon>Cyprinodon</taxon>
    </lineage>
</organism>
<dbReference type="SUPFAM" id="SSF82708">
    <property type="entry name" value="R3H domain"/>
    <property type="match status" value="1"/>
</dbReference>
<feature type="compositionally biased region" description="Low complexity" evidence="2">
    <location>
        <begin position="453"/>
        <end position="464"/>
    </location>
</feature>
<feature type="compositionally biased region" description="Polar residues" evidence="2">
    <location>
        <begin position="25"/>
        <end position="35"/>
    </location>
</feature>
<dbReference type="CTD" id="22864"/>
<dbReference type="PROSITE" id="PS51673">
    <property type="entry name" value="SUZ"/>
    <property type="match status" value="1"/>
</dbReference>
<dbReference type="Proteomes" id="UP000265020">
    <property type="component" value="Unassembled WGS sequence"/>
</dbReference>
<keyword evidence="6" id="KW-1185">Reference proteome</keyword>
<feature type="region of interest" description="Disordered" evidence="2">
    <location>
        <begin position="265"/>
        <end position="286"/>
    </location>
</feature>
<dbReference type="Pfam" id="PF01424">
    <property type="entry name" value="R3H"/>
    <property type="match status" value="1"/>
</dbReference>
<feature type="compositionally biased region" description="Polar residues" evidence="2">
    <location>
        <begin position="539"/>
        <end position="555"/>
    </location>
</feature>
<feature type="compositionally biased region" description="Polar residues" evidence="2">
    <location>
        <begin position="364"/>
        <end position="375"/>
    </location>
</feature>
<feature type="region of interest" description="Disordered" evidence="2">
    <location>
        <begin position="826"/>
        <end position="865"/>
    </location>
</feature>
<protein>
    <submittedName>
        <fullName evidence="5">R3H domain containing 2</fullName>
    </submittedName>
</protein>
<feature type="compositionally biased region" description="Pro residues" evidence="2">
    <location>
        <begin position="439"/>
        <end position="452"/>
    </location>
</feature>
<feature type="compositionally biased region" description="Basic residues" evidence="2">
    <location>
        <begin position="57"/>
        <end position="73"/>
    </location>
</feature>
<feature type="compositionally biased region" description="Low complexity" evidence="2">
    <location>
        <begin position="844"/>
        <end position="861"/>
    </location>
</feature>
<dbReference type="PROSITE" id="PS51061">
    <property type="entry name" value="R3H"/>
    <property type="match status" value="1"/>
</dbReference>
<evidence type="ECO:0000313" key="5">
    <source>
        <dbReference type="Ensembl" id="ENSCVAP00000007400.1"/>
    </source>
</evidence>
<reference evidence="5" key="1">
    <citation type="submission" date="2025-05" db="UniProtKB">
        <authorList>
            <consortium name="Ensembl"/>
        </authorList>
    </citation>
    <scope>IDENTIFICATION</scope>
</reference>
<evidence type="ECO:0000313" key="6">
    <source>
        <dbReference type="Proteomes" id="UP000265020"/>
    </source>
</evidence>
<dbReference type="FunFam" id="3.30.1370.50:FF:000001">
    <property type="entry name" value="R3H domain-containing protein 2 isoform 1"/>
    <property type="match status" value="1"/>
</dbReference>
<feature type="compositionally biased region" description="Basic and acidic residues" evidence="2">
    <location>
        <begin position="275"/>
        <end position="286"/>
    </location>
</feature>
<dbReference type="SMART" id="SM00393">
    <property type="entry name" value="R3H"/>
    <property type="match status" value="1"/>
</dbReference>
<feature type="region of interest" description="Disordered" evidence="2">
    <location>
        <begin position="745"/>
        <end position="787"/>
    </location>
</feature>
<dbReference type="PANTHER" id="PTHR15672">
    <property type="entry name" value="CAMP-REGULATED PHOSPHOPROTEIN 21 RELATED R3H DOMAIN CONTAINING PROTEIN"/>
    <property type="match status" value="1"/>
</dbReference>
<feature type="compositionally biased region" description="Polar residues" evidence="2">
    <location>
        <begin position="517"/>
        <end position="526"/>
    </location>
</feature>
<evidence type="ECO:0000256" key="2">
    <source>
        <dbReference type="SAM" id="MobiDB-lite"/>
    </source>
</evidence>
<dbReference type="GeneTree" id="ENSGT00940000155609"/>
<dbReference type="AlphaFoldDB" id="A0A3Q2FPF5"/>
<feature type="compositionally biased region" description="Low complexity" evidence="2">
    <location>
        <begin position="428"/>
        <end position="438"/>
    </location>
</feature>
<feature type="region of interest" description="Disordered" evidence="2">
    <location>
        <begin position="105"/>
        <end position="145"/>
    </location>
</feature>
<dbReference type="Ensembl" id="ENSCVAT00000003393.1">
    <property type="protein sequence ID" value="ENSCVAP00000007389.1"/>
    <property type="gene ID" value="ENSCVAG00000009058.1"/>
</dbReference>
<dbReference type="InterPro" id="IPR036867">
    <property type="entry name" value="R3H_dom_sf"/>
</dbReference>
<dbReference type="CDD" id="cd02642">
    <property type="entry name" value="R3H_encore_like"/>
    <property type="match status" value="1"/>
</dbReference>